<gene>
    <name evidence="2" type="ORF">ATB98_04230</name>
</gene>
<dbReference type="OrthoDB" id="9812462at2"/>
<reference evidence="2 3" key="1">
    <citation type="submission" date="2015-11" db="EMBL/GenBank/DDBJ databases">
        <title>Ensifer anhuiense sp. nov., an effective nitrogen fixation bacterium with Glycine soja.</title>
        <authorList>
            <person name="Yan H."/>
            <person name="Chen W."/>
        </authorList>
    </citation>
    <scope>NUCLEOTIDE SEQUENCE [LARGE SCALE GENOMIC DNA]</scope>
    <source>
        <strain evidence="2 3">LMG 7837</strain>
    </source>
</reference>
<evidence type="ECO:0000313" key="3">
    <source>
        <dbReference type="Proteomes" id="UP000078507"/>
    </source>
</evidence>
<comment type="caution">
    <text evidence="2">The sequence shown here is derived from an EMBL/GenBank/DDBJ whole genome shotgun (WGS) entry which is preliminary data.</text>
</comment>
<dbReference type="RefSeq" id="WP_066873393.1">
    <property type="nucleotide sequence ID" value="NZ_LNQB01000070.1"/>
</dbReference>
<protein>
    <submittedName>
        <fullName evidence="2">Beta-hydroxyacyl-ACP dehydratase</fullName>
    </submittedName>
</protein>
<organism evidence="2 3">
    <name type="scientific">Sinorhizobium saheli</name>
    <dbReference type="NCBI Taxonomy" id="36856"/>
    <lineage>
        <taxon>Bacteria</taxon>
        <taxon>Pseudomonadati</taxon>
        <taxon>Pseudomonadota</taxon>
        <taxon>Alphaproteobacteria</taxon>
        <taxon>Hyphomicrobiales</taxon>
        <taxon>Rhizobiaceae</taxon>
        <taxon>Sinorhizobium/Ensifer group</taxon>
        <taxon>Sinorhizobium</taxon>
    </lineage>
</organism>
<dbReference type="Pfam" id="PF07977">
    <property type="entry name" value="FabA"/>
    <property type="match status" value="1"/>
</dbReference>
<dbReference type="GO" id="GO:0016829">
    <property type="term" value="F:lyase activity"/>
    <property type="evidence" value="ECO:0007669"/>
    <property type="project" value="UniProtKB-KW"/>
</dbReference>
<dbReference type="SUPFAM" id="SSF54637">
    <property type="entry name" value="Thioesterase/thiol ester dehydrase-isomerase"/>
    <property type="match status" value="1"/>
</dbReference>
<dbReference type="InterPro" id="IPR013114">
    <property type="entry name" value="FabA_FabZ"/>
</dbReference>
<keyword evidence="1" id="KW-0456">Lyase</keyword>
<sequence>MLLEYFQMIDRIDAVDLAAGRLVARSVVPEQSPVFEGHFPGYPLVPGVLLIETMAQASGFLVLAATKFAAMPFLMSVDGAKMRSFVEPSAELEIEALLEHEGSGFAVTKAKITSGGKKICDAQLKLRTIPFDQVPLGDIVRKRAEELGLVAAMAGSEK</sequence>
<dbReference type="STRING" id="36856.ATB98_04230"/>
<dbReference type="Proteomes" id="UP000078507">
    <property type="component" value="Unassembled WGS sequence"/>
</dbReference>
<dbReference type="InterPro" id="IPR029069">
    <property type="entry name" value="HotDog_dom_sf"/>
</dbReference>
<dbReference type="EMBL" id="LNQB01000070">
    <property type="protein sequence ID" value="OAP45872.1"/>
    <property type="molecule type" value="Genomic_DNA"/>
</dbReference>
<keyword evidence="3" id="KW-1185">Reference proteome</keyword>
<proteinExistence type="predicted"/>
<name>A0A178YES9_SINSA</name>
<dbReference type="AlphaFoldDB" id="A0A178YES9"/>
<evidence type="ECO:0000256" key="1">
    <source>
        <dbReference type="ARBA" id="ARBA00023239"/>
    </source>
</evidence>
<dbReference type="PANTHER" id="PTHR30272:SF1">
    <property type="entry name" value="3-HYDROXYACYL-[ACYL-CARRIER-PROTEIN] DEHYDRATASE"/>
    <property type="match status" value="1"/>
</dbReference>
<dbReference type="Gene3D" id="3.10.129.10">
    <property type="entry name" value="Hotdog Thioesterase"/>
    <property type="match status" value="1"/>
</dbReference>
<dbReference type="PANTHER" id="PTHR30272">
    <property type="entry name" value="3-HYDROXYACYL-[ACYL-CARRIER-PROTEIN] DEHYDRATASE"/>
    <property type="match status" value="1"/>
</dbReference>
<accession>A0A178YES9</accession>
<evidence type="ECO:0000313" key="2">
    <source>
        <dbReference type="EMBL" id="OAP45872.1"/>
    </source>
</evidence>